<proteinExistence type="predicted"/>
<organism evidence="1 2">
    <name type="scientific">Russula earlei</name>
    <dbReference type="NCBI Taxonomy" id="71964"/>
    <lineage>
        <taxon>Eukaryota</taxon>
        <taxon>Fungi</taxon>
        <taxon>Dikarya</taxon>
        <taxon>Basidiomycota</taxon>
        <taxon>Agaricomycotina</taxon>
        <taxon>Agaricomycetes</taxon>
        <taxon>Russulales</taxon>
        <taxon>Russulaceae</taxon>
        <taxon>Russula</taxon>
    </lineage>
</organism>
<comment type="caution">
    <text evidence="1">The sequence shown here is derived from an EMBL/GenBank/DDBJ whole genome shotgun (WGS) entry which is preliminary data.</text>
</comment>
<dbReference type="Proteomes" id="UP001207468">
    <property type="component" value="Unassembled WGS sequence"/>
</dbReference>
<reference evidence="1" key="1">
    <citation type="submission" date="2021-03" db="EMBL/GenBank/DDBJ databases">
        <title>Evolutionary priming and transition to the ectomycorrhizal habit in an iconic lineage of mushroom-forming fungi: is preadaptation a requirement?</title>
        <authorList>
            <consortium name="DOE Joint Genome Institute"/>
            <person name="Looney B.P."/>
            <person name="Miyauchi S."/>
            <person name="Morin E."/>
            <person name="Drula E."/>
            <person name="Courty P.E."/>
            <person name="Chicoki N."/>
            <person name="Fauchery L."/>
            <person name="Kohler A."/>
            <person name="Kuo A."/>
            <person name="LaButti K."/>
            <person name="Pangilinan J."/>
            <person name="Lipzen A."/>
            <person name="Riley R."/>
            <person name="Andreopoulos W."/>
            <person name="He G."/>
            <person name="Johnson J."/>
            <person name="Barry K.W."/>
            <person name="Grigoriev I.V."/>
            <person name="Nagy L."/>
            <person name="Hibbett D."/>
            <person name="Henrissat B."/>
            <person name="Matheny P.B."/>
            <person name="Labbe J."/>
            <person name="Martin A.F."/>
        </authorList>
    </citation>
    <scope>NUCLEOTIDE SEQUENCE</scope>
    <source>
        <strain evidence="1">BPL698</strain>
    </source>
</reference>
<evidence type="ECO:0000313" key="2">
    <source>
        <dbReference type="Proteomes" id="UP001207468"/>
    </source>
</evidence>
<gene>
    <name evidence="1" type="ORF">F5148DRAFT_1217921</name>
</gene>
<evidence type="ECO:0000313" key="1">
    <source>
        <dbReference type="EMBL" id="KAI9460038.1"/>
    </source>
</evidence>
<accession>A0ACC0U2V7</accession>
<dbReference type="EMBL" id="JAGFNK010000192">
    <property type="protein sequence ID" value="KAI9460038.1"/>
    <property type="molecule type" value="Genomic_DNA"/>
</dbReference>
<name>A0ACC0U2V7_9AGAM</name>
<protein>
    <submittedName>
        <fullName evidence="1">ClpP/crotonase-like domain-containing protein</fullName>
    </submittedName>
</protein>
<keyword evidence="2" id="KW-1185">Reference proteome</keyword>
<sequence length="293" mass="31576">MIKALAYQIEQWENAELCGVIVGTGAGKAFCAGGDVSSVIELSTSDATRPEAVDFFRREYGLDYFLANLSKPYVAIMDWDNLYVSSFGGGFGLVAPAPFRVATENCLISMPETKIGLFPDVGASYYLSRLDGQLGTYLALTGTPLAGRAAFEHGLATHYIPSARVPMLLESLAALEKPTYAQVNEAIEDLYHDKEPTDPIPPLSGPIRIALDTAFSQDTVEDIVATLNTFTTGDQGSDQRSPTSLKLALVTIRKGKLLDLLECFKMELGIATAFCVRSLADSPVYDQLTAPLA</sequence>